<evidence type="ECO:0000256" key="1">
    <source>
        <dbReference type="SAM" id="MobiDB-lite"/>
    </source>
</evidence>
<evidence type="ECO:0000313" key="2">
    <source>
        <dbReference type="EMBL" id="KAJ4179283.1"/>
    </source>
</evidence>
<proteinExistence type="predicted"/>
<dbReference type="AlphaFoldDB" id="A0A9W8QWY3"/>
<keyword evidence="3" id="KW-1185">Reference proteome</keyword>
<sequence>MPTARDATPGSSESDRPQDQDPADQPGMFPADPLPQPPVTQAWDPLTMPSLKSLAHSPTAFPRFETIFTECFPALLDEGYLFAGAQDLLPGQLAISWEAEGSIYKLILGFAAGVDHNAFVNQHLLMVYSADVVHWAALVRGGRRMTLASHLRDCVETRVAANINNTGDLM</sequence>
<gene>
    <name evidence="2" type="ORF">NW755_012627</name>
</gene>
<comment type="caution">
    <text evidence="2">The sequence shown here is derived from an EMBL/GenBank/DDBJ whole genome shotgun (WGS) entry which is preliminary data.</text>
</comment>
<name>A0A9W8QWY3_9HYPO</name>
<accession>A0A9W8QWY3</accession>
<organism evidence="2 3">
    <name type="scientific">Fusarium falciforme</name>
    <dbReference type="NCBI Taxonomy" id="195108"/>
    <lineage>
        <taxon>Eukaryota</taxon>
        <taxon>Fungi</taxon>
        <taxon>Dikarya</taxon>
        <taxon>Ascomycota</taxon>
        <taxon>Pezizomycotina</taxon>
        <taxon>Sordariomycetes</taxon>
        <taxon>Hypocreomycetidae</taxon>
        <taxon>Hypocreales</taxon>
        <taxon>Nectriaceae</taxon>
        <taxon>Fusarium</taxon>
        <taxon>Fusarium solani species complex</taxon>
    </lineage>
</organism>
<protein>
    <submittedName>
        <fullName evidence="2">Uncharacterized protein</fullName>
    </submittedName>
</protein>
<reference evidence="2" key="1">
    <citation type="submission" date="2022-09" db="EMBL/GenBank/DDBJ databases">
        <title>Fusarium specimens isolated from Avocado Roots.</title>
        <authorList>
            <person name="Stajich J."/>
            <person name="Roper C."/>
            <person name="Heimlech-Rivalta G."/>
        </authorList>
    </citation>
    <scope>NUCLEOTIDE SEQUENCE</scope>
    <source>
        <strain evidence="2">A02</strain>
    </source>
</reference>
<dbReference type="Proteomes" id="UP001152087">
    <property type="component" value="Unassembled WGS sequence"/>
</dbReference>
<feature type="region of interest" description="Disordered" evidence="1">
    <location>
        <begin position="1"/>
        <end position="42"/>
    </location>
</feature>
<evidence type="ECO:0000313" key="3">
    <source>
        <dbReference type="Proteomes" id="UP001152087"/>
    </source>
</evidence>
<dbReference type="EMBL" id="JAOQAV010000060">
    <property type="protein sequence ID" value="KAJ4179283.1"/>
    <property type="molecule type" value="Genomic_DNA"/>
</dbReference>